<sequence>MGRIKPPKKISATQKIARRILTEILQLLFWVMNTLRFKNQLNIERPCVMAVYHDELMPLIHYFRDADVTAIASQNHFGYAIAKAMERYGYEVALGSRSRGGMDAFFQLLKSARKGKTIAFTVDGSRGPRHEMKEGAVMLARKTKLPLYLIRADYHGLRLESTWDKTKLPKPFTTVSFNYERFPMEDYADETDISIVVAEAQKRLLALQADDYGSPK</sequence>
<organism evidence="2 3">
    <name type="scientific">Zhongshania aliphaticivorans</name>
    <dbReference type="NCBI Taxonomy" id="1470434"/>
    <lineage>
        <taxon>Bacteria</taxon>
        <taxon>Pseudomonadati</taxon>
        <taxon>Pseudomonadota</taxon>
        <taxon>Gammaproteobacteria</taxon>
        <taxon>Cellvibrionales</taxon>
        <taxon>Spongiibacteraceae</taxon>
        <taxon>Zhongshania</taxon>
    </lineage>
</organism>
<dbReference type="EMBL" id="CP014544">
    <property type="protein sequence ID" value="AMO68626.1"/>
    <property type="molecule type" value="Genomic_DNA"/>
</dbReference>
<reference evidence="2 3" key="1">
    <citation type="submission" date="2015-12" db="EMBL/GenBank/DDBJ databases">
        <authorList>
            <person name="Shamseldin A."/>
            <person name="Moawad H."/>
            <person name="Abd El-Rahim W.M."/>
            <person name="Sadowsky M.J."/>
        </authorList>
    </citation>
    <scope>NUCLEOTIDE SEQUENCE [LARGE SCALE GENOMIC DNA]</scope>
    <source>
        <strain evidence="2 3">SM2</strain>
    </source>
</reference>
<dbReference type="KEGG" id="zal:AZF00_10100"/>
<proteinExistence type="predicted"/>
<dbReference type="AlphaFoldDB" id="A0A127M5Z6"/>
<evidence type="ECO:0000313" key="3">
    <source>
        <dbReference type="Proteomes" id="UP000074119"/>
    </source>
</evidence>
<dbReference type="RefSeq" id="WP_008249803.1">
    <property type="nucleotide sequence ID" value="NZ_CP014544.1"/>
</dbReference>
<evidence type="ECO:0000259" key="1">
    <source>
        <dbReference type="Pfam" id="PF04028"/>
    </source>
</evidence>
<evidence type="ECO:0000313" key="2">
    <source>
        <dbReference type="EMBL" id="AMO68626.1"/>
    </source>
</evidence>
<dbReference type="InterPro" id="IPR007172">
    <property type="entry name" value="DUF374"/>
</dbReference>
<dbReference type="Proteomes" id="UP000074119">
    <property type="component" value="Chromosome"/>
</dbReference>
<feature type="domain" description="DUF374" evidence="1">
    <location>
        <begin position="62"/>
        <end position="129"/>
    </location>
</feature>
<protein>
    <recommendedName>
        <fullName evidence="1">DUF374 domain-containing protein</fullName>
    </recommendedName>
</protein>
<dbReference type="STRING" id="1470434.AZF00_10100"/>
<name>A0A127M5Z6_9GAMM</name>
<accession>A0A127M5Z6</accession>
<gene>
    <name evidence="2" type="ORF">AZF00_10100</name>
</gene>
<dbReference type="Pfam" id="PF04028">
    <property type="entry name" value="DUF374"/>
    <property type="match status" value="1"/>
</dbReference>